<dbReference type="PROSITE" id="PS50847">
    <property type="entry name" value="GRAM_POS_ANCHORING"/>
    <property type="match status" value="1"/>
</dbReference>
<dbReference type="InterPro" id="IPR051172">
    <property type="entry name" value="Chlamydia_OmcB"/>
</dbReference>
<dbReference type="Gene3D" id="2.60.40.10">
    <property type="entry name" value="Immunoglobulins"/>
    <property type="match status" value="6"/>
</dbReference>
<evidence type="ECO:0000256" key="3">
    <source>
        <dbReference type="ARBA" id="ARBA00022729"/>
    </source>
</evidence>
<feature type="compositionally biased region" description="Polar residues" evidence="5">
    <location>
        <begin position="249"/>
        <end position="262"/>
    </location>
</feature>
<feature type="region of interest" description="Disordered" evidence="5">
    <location>
        <begin position="481"/>
        <end position="504"/>
    </location>
</feature>
<feature type="region of interest" description="Disordered" evidence="5">
    <location>
        <begin position="249"/>
        <end position="271"/>
    </location>
</feature>
<organism evidence="9 10">
    <name type="scientific">Microbacterium resistens</name>
    <dbReference type="NCBI Taxonomy" id="156977"/>
    <lineage>
        <taxon>Bacteria</taxon>
        <taxon>Bacillati</taxon>
        <taxon>Actinomycetota</taxon>
        <taxon>Actinomycetes</taxon>
        <taxon>Micrococcales</taxon>
        <taxon>Microbacteriaceae</taxon>
        <taxon>Microbacterium</taxon>
    </lineage>
</organism>
<protein>
    <submittedName>
        <fullName evidence="9">DUF11 domain-containing protein</fullName>
    </submittedName>
</protein>
<dbReference type="NCBIfam" id="TIGR01167">
    <property type="entry name" value="LPXTG_anchor"/>
    <property type="match status" value="1"/>
</dbReference>
<feature type="transmembrane region" description="Helical" evidence="6">
    <location>
        <begin position="1323"/>
        <end position="1342"/>
    </location>
</feature>
<dbReference type="InterPro" id="IPR047589">
    <property type="entry name" value="DUF11_rpt"/>
</dbReference>
<feature type="domain" description="Gram-positive cocci surface proteins LPxTG" evidence="8">
    <location>
        <begin position="1314"/>
        <end position="1350"/>
    </location>
</feature>
<gene>
    <name evidence="9" type="ORF">K8F61_01105</name>
</gene>
<dbReference type="Pfam" id="PF01345">
    <property type="entry name" value="DUF11"/>
    <property type="match status" value="1"/>
</dbReference>
<evidence type="ECO:0000259" key="8">
    <source>
        <dbReference type="PROSITE" id="PS50847"/>
    </source>
</evidence>
<feature type="chain" id="PRO_5045425052" evidence="7">
    <location>
        <begin position="23"/>
        <end position="1350"/>
    </location>
</feature>
<feature type="region of interest" description="Disordered" evidence="5">
    <location>
        <begin position="363"/>
        <end position="382"/>
    </location>
</feature>
<evidence type="ECO:0000313" key="10">
    <source>
        <dbReference type="Proteomes" id="UP001199642"/>
    </source>
</evidence>
<dbReference type="Pfam" id="PF24346">
    <property type="entry name" value="DUF7507"/>
    <property type="match status" value="8"/>
</dbReference>
<dbReference type="InterPro" id="IPR019931">
    <property type="entry name" value="LPXTG_anchor"/>
</dbReference>
<dbReference type="InterPro" id="IPR013783">
    <property type="entry name" value="Ig-like_fold"/>
</dbReference>
<keyword evidence="6" id="KW-1133">Transmembrane helix</keyword>
<dbReference type="RefSeq" id="WP_231820411.1">
    <property type="nucleotide sequence ID" value="NZ_CP082781.1"/>
</dbReference>
<proteinExistence type="predicted"/>
<evidence type="ECO:0000256" key="4">
    <source>
        <dbReference type="ARBA" id="ARBA00023088"/>
    </source>
</evidence>
<keyword evidence="1" id="KW-0134">Cell wall</keyword>
<keyword evidence="3 7" id="KW-0732">Signal</keyword>
<evidence type="ECO:0000256" key="6">
    <source>
        <dbReference type="SAM" id="Phobius"/>
    </source>
</evidence>
<dbReference type="NCBIfam" id="TIGR01451">
    <property type="entry name" value="B_ant_repeat"/>
    <property type="match status" value="9"/>
</dbReference>
<dbReference type="PANTHER" id="PTHR34819:SF3">
    <property type="entry name" value="CELL SURFACE PROTEIN"/>
    <property type="match status" value="1"/>
</dbReference>
<sequence>MLGASALVAVGAVLVPAGPALAAPGDPFDPAVPTVFIGQQSPTQLYTAVQGAGEVTFEPTGPVADRTYNAIGFNTVDNYLYGVRIDNGFKTALQRIGQDGQVTGLGVVAGLPTPSGNDSYNQGSFGSGATAGVLYVRDQLSLTRMWAIDVASLTATQITLSGAGVPNVSDITWKDGFLWGMYNNDRMYRIDPATGQVASWVTGLGTTGDFGAQWLYGNGNIGVSRNADGRVFQIAIDDPSSATPGFRLVSSTTGPASSNNDGASVPGQPVDLELAKTGPESYTVGQTITYTLTVTNNGPGASSGSVVTDEVPAALTSVTSPTTGCTVEGNSLSCTLGALEPSESTTITVSGTVTAAATGELTNTASVTGNEQDPSPENNTDSWTITPSVVPAPALSLVKSNDAGDSPLVVGQTITYSFVVTNTGNVAVSEVQVDETAFTGAGALSAVTCPAPVLEPGASTTCSATYTVEQADVDAGTLENTAQASGTSPAGPVVSDPSSTVVPSQPAPAVELVKSAALADGSTGAVGDTVSYDFVATNTGNVTLTDVSITDPKPGLSALTYSWPGEPGTLKPGEQVTATATYTITEADRDAKHVQNSATVAGNPPTGPPVTDQDTAELTLPDAPAIELVKTGSLQGTGVAGDTVRYDFTITNTGDVALTGVDVADPLDGLSPLVYSWPGEAGELAPGEHATATATYTLTQADVDAGGVDNVATVTGNPPSGDPIQDEDDVRVPVDPAPAIALVKTGALEDGATGRAGDVVSYTFTATNTGTVTLTGVSIVDALEGLSEISYGAWPGAEGTLRPGEQVTATATYVLTPADVNAGRVENTATATGTPPSGDPVGDEDVEIIPVDPAPAIELIKSGGLEAGATVAPGDLIEYTFTAANTGNVTLTEVSISDELAGLSELTYTWPGESGVLAPGQSVTATATYALTQADIDAGAVHNAATATGTPPTGGPVDDGDAHDVLLPQLPGLDLVKTGTLDGAGAGAGAVGDVVTFAFTATNTGNVTLTGVGISDELPGLSEIAYTWPGEAGVLAPGEHVTATATYALTQADVDAGGVDNVAMATGNPPAGEPVSDEDDVTVPVAPGAAIELRKTSSLDRGAGSVAGDRVTYSFTATNTGSATLTGVSISDELAGLSEIVYTWPGAAGVLAPGESVTATATYTLTQADVDAGSVRNHALVTGTPLEGQPVQDDDEVTTPLPQRAAVDIVKTGKLSGDTITYTFLVTNTGTVTLAGVEITDKLSGLSAITYGRWPGEAGVLAPGESVAATATYAVTGADRGRGYVDNHASVTGAPPSGDPVHAEDRERTAVGSLAVTGSEATWGIPLLALVLLAGGGTLLLIRRRRMAAS</sequence>
<keyword evidence="10" id="KW-1185">Reference proteome</keyword>
<dbReference type="EMBL" id="CP082781">
    <property type="protein sequence ID" value="UGS26861.1"/>
    <property type="molecule type" value="Genomic_DNA"/>
</dbReference>
<accession>A0ABY3RVX0</accession>
<dbReference type="Pfam" id="PF21959">
    <property type="entry name" value="DUF6923"/>
    <property type="match status" value="1"/>
</dbReference>
<keyword evidence="6" id="KW-0812">Transmembrane</keyword>
<feature type="signal peptide" evidence="7">
    <location>
        <begin position="1"/>
        <end position="22"/>
    </location>
</feature>
<evidence type="ECO:0000256" key="2">
    <source>
        <dbReference type="ARBA" id="ARBA00022525"/>
    </source>
</evidence>
<dbReference type="SUPFAM" id="SSF63825">
    <property type="entry name" value="YWTD domain"/>
    <property type="match status" value="1"/>
</dbReference>
<dbReference type="InterPro" id="IPR054215">
    <property type="entry name" value="DUF6923"/>
</dbReference>
<evidence type="ECO:0000256" key="5">
    <source>
        <dbReference type="SAM" id="MobiDB-lite"/>
    </source>
</evidence>
<feature type="compositionally biased region" description="Low complexity" evidence="5">
    <location>
        <begin position="492"/>
        <end position="504"/>
    </location>
</feature>
<keyword evidence="4" id="KW-0572">Peptidoglycan-anchor</keyword>
<evidence type="ECO:0000256" key="7">
    <source>
        <dbReference type="SAM" id="SignalP"/>
    </source>
</evidence>
<dbReference type="InterPro" id="IPR001434">
    <property type="entry name" value="OmcB-like_DUF11"/>
</dbReference>
<keyword evidence="2" id="KW-0964">Secreted</keyword>
<evidence type="ECO:0000256" key="1">
    <source>
        <dbReference type="ARBA" id="ARBA00022512"/>
    </source>
</evidence>
<reference evidence="9 10" key="1">
    <citation type="submission" date="2023-01" db="EMBL/GenBank/DDBJ databases">
        <title>Characterization of estradiol degrading bacteria Microbacterium sp. MZT7 and reveal degrading genes through genome analysis.</title>
        <authorList>
            <person name="Hao P."/>
            <person name="Gao Y."/>
        </authorList>
    </citation>
    <scope>NUCLEOTIDE SEQUENCE [LARGE SCALE GENOMIC DNA]</scope>
    <source>
        <strain evidence="9 10">MZT7</strain>
    </source>
</reference>
<dbReference type="PANTHER" id="PTHR34819">
    <property type="entry name" value="LARGE CYSTEINE-RICH PERIPLASMIC PROTEIN OMCB"/>
    <property type="match status" value="1"/>
</dbReference>
<name>A0ABY3RVX0_9MICO</name>
<evidence type="ECO:0000313" key="9">
    <source>
        <dbReference type="EMBL" id="UGS26861.1"/>
    </source>
</evidence>
<dbReference type="Proteomes" id="UP001199642">
    <property type="component" value="Chromosome"/>
</dbReference>
<keyword evidence="6" id="KW-0472">Membrane</keyword>
<dbReference type="InterPro" id="IPR055354">
    <property type="entry name" value="DUF7507"/>
</dbReference>